<keyword evidence="2" id="KW-1185">Reference proteome</keyword>
<reference evidence="1 2" key="1">
    <citation type="journal article" date="2019" name="Nat. Ecol. Evol.">
        <title>Megaphylogeny resolves global patterns of mushroom evolution.</title>
        <authorList>
            <person name="Varga T."/>
            <person name="Krizsan K."/>
            <person name="Foldi C."/>
            <person name="Dima B."/>
            <person name="Sanchez-Garcia M."/>
            <person name="Sanchez-Ramirez S."/>
            <person name="Szollosi G.J."/>
            <person name="Szarkandi J.G."/>
            <person name="Papp V."/>
            <person name="Albert L."/>
            <person name="Andreopoulos W."/>
            <person name="Angelini C."/>
            <person name="Antonin V."/>
            <person name="Barry K.W."/>
            <person name="Bougher N.L."/>
            <person name="Buchanan P."/>
            <person name="Buyck B."/>
            <person name="Bense V."/>
            <person name="Catcheside P."/>
            <person name="Chovatia M."/>
            <person name="Cooper J."/>
            <person name="Damon W."/>
            <person name="Desjardin D."/>
            <person name="Finy P."/>
            <person name="Geml J."/>
            <person name="Haridas S."/>
            <person name="Hughes K."/>
            <person name="Justo A."/>
            <person name="Karasinski D."/>
            <person name="Kautmanova I."/>
            <person name="Kiss B."/>
            <person name="Kocsube S."/>
            <person name="Kotiranta H."/>
            <person name="LaButti K.M."/>
            <person name="Lechner B.E."/>
            <person name="Liimatainen K."/>
            <person name="Lipzen A."/>
            <person name="Lukacs Z."/>
            <person name="Mihaltcheva S."/>
            <person name="Morgado L.N."/>
            <person name="Niskanen T."/>
            <person name="Noordeloos M.E."/>
            <person name="Ohm R.A."/>
            <person name="Ortiz-Santana B."/>
            <person name="Ovrebo C."/>
            <person name="Racz N."/>
            <person name="Riley R."/>
            <person name="Savchenko A."/>
            <person name="Shiryaev A."/>
            <person name="Soop K."/>
            <person name="Spirin V."/>
            <person name="Szebenyi C."/>
            <person name="Tomsovsky M."/>
            <person name="Tulloss R.E."/>
            <person name="Uehling J."/>
            <person name="Grigoriev I.V."/>
            <person name="Vagvolgyi C."/>
            <person name="Papp T."/>
            <person name="Martin F.M."/>
            <person name="Miettinen O."/>
            <person name="Hibbett D.S."/>
            <person name="Nagy L.G."/>
        </authorList>
    </citation>
    <scope>NUCLEOTIDE SEQUENCE [LARGE SCALE GENOMIC DNA]</scope>
    <source>
        <strain evidence="1 2">CBS 121175</strain>
    </source>
</reference>
<dbReference type="Proteomes" id="UP000307440">
    <property type="component" value="Unassembled WGS sequence"/>
</dbReference>
<dbReference type="EMBL" id="ML210157">
    <property type="protein sequence ID" value="TFK28226.1"/>
    <property type="molecule type" value="Genomic_DNA"/>
</dbReference>
<dbReference type="SUPFAM" id="SSF52047">
    <property type="entry name" value="RNI-like"/>
    <property type="match status" value="1"/>
</dbReference>
<proteinExistence type="predicted"/>
<protein>
    <recommendedName>
        <fullName evidence="3">F-box domain-containing protein</fullName>
    </recommendedName>
</protein>
<accession>A0A5C3L837</accession>
<evidence type="ECO:0008006" key="3">
    <source>
        <dbReference type="Google" id="ProtNLM"/>
    </source>
</evidence>
<gene>
    <name evidence="1" type="ORF">FA15DRAFT_73765</name>
</gene>
<evidence type="ECO:0000313" key="1">
    <source>
        <dbReference type="EMBL" id="TFK28226.1"/>
    </source>
</evidence>
<dbReference type="AlphaFoldDB" id="A0A5C3L837"/>
<dbReference type="OrthoDB" id="3071324at2759"/>
<evidence type="ECO:0000313" key="2">
    <source>
        <dbReference type="Proteomes" id="UP000307440"/>
    </source>
</evidence>
<sequence length="210" mass="23860">MFSMFKKSKRHGPIPTSSVLEHTSTLVPTAKATRQCEISRLTLKSNVMFRPSWYLYTEHIIHQSHNTLTHLYLHDIMLSMYDWHAILPSWSFPRLLAFSLGSRLQVAFPDFFRFLLRHPSITVLDLSLCSLIGTVYLPSNAQRRVLPRLDKISASADYLVPLLVAEPHLFPKLRSIVVVDETARGPSHVDNVLELVMRRAAGGEISVTAQ</sequence>
<organism evidence="1 2">
    <name type="scientific">Coprinopsis marcescibilis</name>
    <name type="common">Agaric fungus</name>
    <name type="synonym">Psathyrella marcescibilis</name>
    <dbReference type="NCBI Taxonomy" id="230819"/>
    <lineage>
        <taxon>Eukaryota</taxon>
        <taxon>Fungi</taxon>
        <taxon>Dikarya</taxon>
        <taxon>Basidiomycota</taxon>
        <taxon>Agaricomycotina</taxon>
        <taxon>Agaricomycetes</taxon>
        <taxon>Agaricomycetidae</taxon>
        <taxon>Agaricales</taxon>
        <taxon>Agaricineae</taxon>
        <taxon>Psathyrellaceae</taxon>
        <taxon>Coprinopsis</taxon>
    </lineage>
</organism>
<name>A0A5C3L837_COPMA</name>